<keyword evidence="2" id="KW-0677">Repeat</keyword>
<dbReference type="Proteomes" id="UP001443914">
    <property type="component" value="Unassembled WGS sequence"/>
</dbReference>
<dbReference type="InterPro" id="IPR027988">
    <property type="entry name" value="BRX_N"/>
</dbReference>
<evidence type="ECO:0000256" key="6">
    <source>
        <dbReference type="PROSITE-ProRule" id="PRU00235"/>
    </source>
</evidence>
<evidence type="ECO:0000256" key="4">
    <source>
        <dbReference type="ARBA" id="ARBA00022833"/>
    </source>
</evidence>
<organism evidence="11 12">
    <name type="scientific">Saponaria officinalis</name>
    <name type="common">Common soapwort</name>
    <name type="synonym">Lychnis saponaria</name>
    <dbReference type="NCBI Taxonomy" id="3572"/>
    <lineage>
        <taxon>Eukaryota</taxon>
        <taxon>Viridiplantae</taxon>
        <taxon>Streptophyta</taxon>
        <taxon>Embryophyta</taxon>
        <taxon>Tracheophyta</taxon>
        <taxon>Spermatophyta</taxon>
        <taxon>Magnoliopsida</taxon>
        <taxon>eudicotyledons</taxon>
        <taxon>Gunneridae</taxon>
        <taxon>Pentapetalae</taxon>
        <taxon>Caryophyllales</taxon>
        <taxon>Caryophyllaceae</taxon>
        <taxon>Caryophylleae</taxon>
        <taxon>Saponaria</taxon>
    </lineage>
</organism>
<feature type="domain" description="BRX" evidence="10">
    <location>
        <begin position="982"/>
        <end position="1037"/>
    </location>
</feature>
<reference evidence="11" key="1">
    <citation type="submission" date="2024-03" db="EMBL/GenBank/DDBJ databases">
        <title>WGS assembly of Saponaria officinalis var. Norfolk2.</title>
        <authorList>
            <person name="Jenkins J."/>
            <person name="Shu S."/>
            <person name="Grimwood J."/>
            <person name="Barry K."/>
            <person name="Goodstein D."/>
            <person name="Schmutz J."/>
            <person name="Leebens-Mack J."/>
            <person name="Osbourn A."/>
        </authorList>
    </citation>
    <scope>NUCLEOTIDE SEQUENCE [LARGE SCALE GENOMIC DNA]</scope>
    <source>
        <strain evidence="11">JIC</strain>
    </source>
</reference>
<dbReference type="SUPFAM" id="SSF50985">
    <property type="entry name" value="RCC1/BLIP-II"/>
    <property type="match status" value="1"/>
</dbReference>
<dbReference type="Pfam" id="PF25390">
    <property type="entry name" value="WD40_RLD"/>
    <property type="match status" value="1"/>
</dbReference>
<evidence type="ECO:0000313" key="11">
    <source>
        <dbReference type="EMBL" id="KAK9675852.1"/>
    </source>
</evidence>
<dbReference type="Gene3D" id="2.130.10.30">
    <property type="entry name" value="Regulator of chromosome condensation 1/beta-lactamase-inhibitor protein II"/>
    <property type="match status" value="3"/>
</dbReference>
<feature type="compositionally biased region" description="Low complexity" evidence="8">
    <location>
        <begin position="198"/>
        <end position="209"/>
    </location>
</feature>
<feature type="compositionally biased region" description="Low complexity" evidence="8">
    <location>
        <begin position="934"/>
        <end position="947"/>
    </location>
</feature>
<feature type="repeat" description="RCC1" evidence="6">
    <location>
        <begin position="486"/>
        <end position="537"/>
    </location>
</feature>
<proteinExistence type="predicted"/>
<name>A0AAW1HHJ1_SAPOF</name>
<evidence type="ECO:0000256" key="7">
    <source>
        <dbReference type="SAM" id="Coils"/>
    </source>
</evidence>
<comment type="caution">
    <text evidence="11">The sequence shown here is derived from an EMBL/GenBank/DDBJ whole genome shotgun (WGS) entry which is preliminary data.</text>
</comment>
<evidence type="ECO:0000259" key="9">
    <source>
        <dbReference type="PROSITE" id="PS50178"/>
    </source>
</evidence>
<accession>A0AAW1HHJ1</accession>
<keyword evidence="4" id="KW-0862">Zinc</keyword>
<dbReference type="InterPro" id="IPR051210">
    <property type="entry name" value="Ub_ligase/GEF_domain"/>
</dbReference>
<feature type="region of interest" description="Disordered" evidence="8">
    <location>
        <begin position="923"/>
        <end position="961"/>
    </location>
</feature>
<feature type="repeat" description="RCC1" evidence="6">
    <location>
        <begin position="416"/>
        <end position="467"/>
    </location>
</feature>
<feature type="repeat" description="RCC1" evidence="6">
    <location>
        <begin position="247"/>
        <end position="308"/>
    </location>
</feature>
<sequence>MGDSQRSSGVERDIEQAITALKKGATLLKYGRRGKPKFCPFRLSNQDESLLIWYLGKEEKQLKLSQVSRIIPGQRTAIFQRYPRPEKEYQSFSLIYNDRSLDLICKDKDEAEVWFVALKALISSGGWRKWRAEPRESSTSADGSTTRRFHHSFSSFDGGDAHNHVPLDSPPQTGLGKAFSDIILYTASSKSFSHVEASTNTPSGPSTPSVDNSTCRTSTSDNIRVSLSSVVSSSSQGSYHDDFDSLGDVFIWGEGIGDSFLGSGTFRAGSSFSNKFEAGLPKALESTVVLDVHHIACGVRHAALVTKQGEIFSWGEESGGRLGHGVEVDVVHPKLIDGLSGLTIDLVACGEYHTCAVTASGDLFTWGGGICNCGMLGHGSEASHWIPKRVCGPLDGMHVSYVSCGPWHTAVVVSTGQLFTFGDGTFGVLGHGDRISSTCPREVEALRGLRTLRVACGAWHMAAIIEVLISEPTSAASFDRSFSATGKLFTWGQGDKGQLGHGDKEAKLVPECIAALTDVNFVKVACGRDLTVALTTSGWVYTMGSSAYGQMGCPEADGINPVRVEGKIADCFIEDIACGSHHVVALTSKGEVFTWGKGTNGQLGHGDSDHRKEPAIVEFMRDKQVKSVACGSQFTAVVCLHKWVCGSDHSLCTGCHNPFGFRRKRHNCYNCGQVFCKVCSSRKSLKASLAPNMNKPYRVCDDCFVKLKKAIESGNARIPRSGGKSSLQKPNDGVEKDTLLPKLTGLSLVNSLKRSESGRSKNGAKVGKIESPIYPMLNGSYQSGSYHPSISSTPILGALSKRVSASAPGSRMVSRAASPISQPCSPVRSGRSLTSISVPTSPEVVASNSKHTDNNLRQEVIQLRAEVEKLSGNNHLLETELEKTRNQLKEARAIAIDEAEKSKAAKEVIKSLTSQLKEMAENVQDGNHTHSKSDSISGQSSSSTHNTSDNRLTSLMSPRSELNLKTMDAVLTNGTKQHPEKSEWVVQDEPGVYITLCSLPGGGNELKRVRFSRKRYSEGQAEKWWQENSARVCERHNIRNQ</sequence>
<dbReference type="InterPro" id="IPR013083">
    <property type="entry name" value="Znf_RING/FYVE/PHD"/>
</dbReference>
<evidence type="ECO:0000256" key="3">
    <source>
        <dbReference type="ARBA" id="ARBA00022771"/>
    </source>
</evidence>
<keyword evidence="12" id="KW-1185">Reference proteome</keyword>
<feature type="repeat" description="RCC1" evidence="6">
    <location>
        <begin position="590"/>
        <end position="641"/>
    </location>
</feature>
<feature type="domain" description="FYVE-type" evidence="9">
    <location>
        <begin position="646"/>
        <end position="708"/>
    </location>
</feature>
<dbReference type="SMART" id="SM00064">
    <property type="entry name" value="FYVE"/>
    <property type="match status" value="1"/>
</dbReference>
<evidence type="ECO:0000256" key="1">
    <source>
        <dbReference type="ARBA" id="ARBA00022723"/>
    </source>
</evidence>
<evidence type="ECO:0000313" key="12">
    <source>
        <dbReference type="Proteomes" id="UP001443914"/>
    </source>
</evidence>
<dbReference type="GO" id="GO:0008270">
    <property type="term" value="F:zinc ion binding"/>
    <property type="evidence" value="ECO:0007669"/>
    <property type="project" value="UniProtKB-KW"/>
</dbReference>
<evidence type="ECO:0000256" key="5">
    <source>
        <dbReference type="PROSITE-ProRule" id="PRU00091"/>
    </source>
</evidence>
<dbReference type="Gene3D" id="2.30.29.30">
    <property type="entry name" value="Pleckstrin-homology domain (PH domain)/Phosphotyrosine-binding domain (PTB)"/>
    <property type="match status" value="1"/>
</dbReference>
<dbReference type="EMBL" id="JBDFQZ010000011">
    <property type="protein sequence ID" value="KAK9675852.1"/>
    <property type="molecule type" value="Genomic_DNA"/>
</dbReference>
<dbReference type="PANTHER" id="PTHR22870">
    <property type="entry name" value="REGULATOR OF CHROMOSOME CONDENSATION"/>
    <property type="match status" value="1"/>
</dbReference>
<dbReference type="Pfam" id="PF08381">
    <property type="entry name" value="BRX"/>
    <property type="match status" value="1"/>
</dbReference>
<dbReference type="PRINTS" id="PR00633">
    <property type="entry name" value="RCCNDNSATION"/>
</dbReference>
<gene>
    <name evidence="11" type="ORF">RND81_11G035900</name>
</gene>
<evidence type="ECO:0000256" key="8">
    <source>
        <dbReference type="SAM" id="MobiDB-lite"/>
    </source>
</evidence>
<feature type="region of interest" description="Disordered" evidence="8">
    <location>
        <begin position="195"/>
        <end position="218"/>
    </location>
</feature>
<dbReference type="InterPro" id="IPR000408">
    <property type="entry name" value="Reg_chr_condens"/>
</dbReference>
<feature type="repeat" description="RCC1" evidence="6">
    <location>
        <begin position="538"/>
        <end position="589"/>
    </location>
</feature>
<dbReference type="PROSITE" id="PS00626">
    <property type="entry name" value="RCC1_2"/>
    <property type="match status" value="2"/>
</dbReference>
<feature type="region of interest" description="Disordered" evidence="8">
    <location>
        <begin position="814"/>
        <end position="835"/>
    </location>
</feature>
<keyword evidence="1" id="KW-0479">Metal-binding</keyword>
<dbReference type="SUPFAM" id="SSF57903">
    <property type="entry name" value="FYVE/PHD zinc finger"/>
    <property type="match status" value="1"/>
</dbReference>
<feature type="repeat" description="RCC1" evidence="6">
    <location>
        <begin position="309"/>
        <end position="360"/>
    </location>
</feature>
<dbReference type="AlphaFoldDB" id="A0AAW1HHJ1"/>
<feature type="repeat" description="RCC1" evidence="6">
    <location>
        <begin position="361"/>
        <end position="415"/>
    </location>
</feature>
<dbReference type="Pfam" id="PF01363">
    <property type="entry name" value="FYVE"/>
    <property type="match status" value="1"/>
</dbReference>
<dbReference type="Gene3D" id="3.30.40.10">
    <property type="entry name" value="Zinc/RING finger domain, C3HC4 (zinc finger)"/>
    <property type="match status" value="1"/>
</dbReference>
<dbReference type="Pfam" id="PF13713">
    <property type="entry name" value="BRX_N"/>
    <property type="match status" value="1"/>
</dbReference>
<dbReference type="InterPro" id="IPR011011">
    <property type="entry name" value="Znf_FYVE_PHD"/>
</dbReference>
<dbReference type="InterPro" id="IPR058923">
    <property type="entry name" value="RCC1-like_dom"/>
</dbReference>
<evidence type="ECO:0000256" key="2">
    <source>
        <dbReference type="ARBA" id="ARBA00022737"/>
    </source>
</evidence>
<keyword evidence="7" id="KW-0175">Coiled coil</keyword>
<dbReference type="InterPro" id="IPR011993">
    <property type="entry name" value="PH-like_dom_sf"/>
</dbReference>
<dbReference type="FunFam" id="2.130.10.30:FF:000028">
    <property type="entry name" value="PH, RCC1 and FYVE domains-containing protein 1"/>
    <property type="match status" value="1"/>
</dbReference>
<feature type="region of interest" description="Disordered" evidence="8">
    <location>
        <begin position="716"/>
        <end position="737"/>
    </location>
</feature>
<feature type="coiled-coil region" evidence="7">
    <location>
        <begin position="853"/>
        <end position="922"/>
    </location>
</feature>
<dbReference type="InterPro" id="IPR000306">
    <property type="entry name" value="Znf_FYVE"/>
</dbReference>
<dbReference type="CDD" id="cd13365">
    <property type="entry name" value="PH_PLC_plant-like"/>
    <property type="match status" value="1"/>
</dbReference>
<dbReference type="PROSITE" id="PS50178">
    <property type="entry name" value="ZF_FYVE"/>
    <property type="match status" value="1"/>
</dbReference>
<dbReference type="InterPro" id="IPR009091">
    <property type="entry name" value="RCC1/BLIP-II"/>
</dbReference>
<dbReference type="SUPFAM" id="SSF50729">
    <property type="entry name" value="PH domain-like"/>
    <property type="match status" value="1"/>
</dbReference>
<dbReference type="PANTHER" id="PTHR22870:SF358">
    <property type="entry name" value="REGULATOR OF CHROMOSOME CONDENSATION (RCC1) FAMILY WITH FYVE ZINC FINGER DOMAIN-CONTAINING PROTEIN"/>
    <property type="match status" value="1"/>
</dbReference>
<evidence type="ECO:0000259" key="10">
    <source>
        <dbReference type="PROSITE" id="PS51514"/>
    </source>
</evidence>
<dbReference type="InterPro" id="IPR017455">
    <property type="entry name" value="Znf_FYVE-rel"/>
</dbReference>
<dbReference type="PROSITE" id="PS51514">
    <property type="entry name" value="BRX"/>
    <property type="match status" value="1"/>
</dbReference>
<protein>
    <submittedName>
        <fullName evidence="11">Uncharacterized protein</fullName>
    </submittedName>
</protein>
<dbReference type="PROSITE" id="PS50012">
    <property type="entry name" value="RCC1_3"/>
    <property type="match status" value="7"/>
</dbReference>
<dbReference type="InterPro" id="IPR013591">
    <property type="entry name" value="Brevis_radix_dom"/>
</dbReference>
<keyword evidence="3 5" id="KW-0863">Zinc-finger</keyword>